<sequence length="85" mass="9560">MKKSVWEALSDSTRREILKLLRSRPHTAGEICDQFSLSPATVSHHISVLKESGLITGERRAQTIVYHLNTTVVQEMMRALTGLLD</sequence>
<dbReference type="PANTHER" id="PTHR33154">
    <property type="entry name" value="TRANSCRIPTIONAL REGULATOR, ARSR FAMILY"/>
    <property type="match status" value="1"/>
</dbReference>
<dbReference type="PRINTS" id="PR00778">
    <property type="entry name" value="HTHARSR"/>
</dbReference>
<dbReference type="Gene3D" id="1.10.10.10">
    <property type="entry name" value="Winged helix-like DNA-binding domain superfamily/Winged helix DNA-binding domain"/>
    <property type="match status" value="1"/>
</dbReference>
<reference evidence="5" key="2">
    <citation type="submission" date="2021-04" db="EMBL/GenBank/DDBJ databases">
        <authorList>
            <person name="Gilroy R."/>
        </authorList>
    </citation>
    <scope>NUCLEOTIDE SEQUENCE</scope>
    <source>
        <strain evidence="5">CHK156-179</strain>
    </source>
</reference>
<keyword evidence="3" id="KW-0804">Transcription</keyword>
<dbReference type="InterPro" id="IPR051081">
    <property type="entry name" value="HTH_MetalResp_TranReg"/>
</dbReference>
<dbReference type="InterPro" id="IPR036390">
    <property type="entry name" value="WH_DNA-bd_sf"/>
</dbReference>
<gene>
    <name evidence="5" type="ORF">H9797_02335</name>
</gene>
<organism evidence="5 6">
    <name type="scientific">Candidatus Gallimonas gallistercoris</name>
    <dbReference type="NCBI Taxonomy" id="2838602"/>
    <lineage>
        <taxon>Bacteria</taxon>
        <taxon>Bacillati</taxon>
        <taxon>Bacillota</taxon>
        <taxon>Clostridia</taxon>
        <taxon>Candidatus Gallimonas</taxon>
    </lineage>
</organism>
<dbReference type="EMBL" id="DXAJ01000034">
    <property type="protein sequence ID" value="HJA02202.1"/>
    <property type="molecule type" value="Genomic_DNA"/>
</dbReference>
<evidence type="ECO:0000313" key="5">
    <source>
        <dbReference type="EMBL" id="HJA02202.1"/>
    </source>
</evidence>
<keyword evidence="2" id="KW-0238">DNA-binding</keyword>
<keyword evidence="1" id="KW-0805">Transcription regulation</keyword>
<evidence type="ECO:0000259" key="4">
    <source>
        <dbReference type="PROSITE" id="PS50987"/>
    </source>
</evidence>
<name>A0A9D2H1H2_9FIRM</name>
<proteinExistence type="predicted"/>
<dbReference type="InterPro" id="IPR047796">
    <property type="entry name" value="SdpR-like_repress"/>
</dbReference>
<reference evidence="5" key="1">
    <citation type="journal article" date="2021" name="PeerJ">
        <title>Extensive microbial diversity within the chicken gut microbiome revealed by metagenomics and culture.</title>
        <authorList>
            <person name="Gilroy R."/>
            <person name="Ravi A."/>
            <person name="Getino M."/>
            <person name="Pursley I."/>
            <person name="Horton D.L."/>
            <person name="Alikhan N.F."/>
            <person name="Baker D."/>
            <person name="Gharbi K."/>
            <person name="Hall N."/>
            <person name="Watson M."/>
            <person name="Adriaenssens E.M."/>
            <person name="Foster-Nyarko E."/>
            <person name="Jarju S."/>
            <person name="Secka A."/>
            <person name="Antonio M."/>
            <person name="Oren A."/>
            <person name="Chaudhuri R.R."/>
            <person name="La Ragione R."/>
            <person name="Hildebrand F."/>
            <person name="Pallen M.J."/>
        </authorList>
    </citation>
    <scope>NUCLEOTIDE SEQUENCE</scope>
    <source>
        <strain evidence="5">CHK156-179</strain>
    </source>
</reference>
<evidence type="ECO:0000256" key="1">
    <source>
        <dbReference type="ARBA" id="ARBA00023015"/>
    </source>
</evidence>
<comment type="caution">
    <text evidence="5">The sequence shown here is derived from an EMBL/GenBank/DDBJ whole genome shotgun (WGS) entry which is preliminary data.</text>
</comment>
<evidence type="ECO:0000256" key="2">
    <source>
        <dbReference type="ARBA" id="ARBA00023125"/>
    </source>
</evidence>
<dbReference type="InterPro" id="IPR036388">
    <property type="entry name" value="WH-like_DNA-bd_sf"/>
</dbReference>
<dbReference type="InterPro" id="IPR011991">
    <property type="entry name" value="ArsR-like_HTH"/>
</dbReference>
<protein>
    <submittedName>
        <fullName evidence="5">Autorepressor SdpR family transcription factor</fullName>
    </submittedName>
</protein>
<dbReference type="SUPFAM" id="SSF46785">
    <property type="entry name" value="Winged helix' DNA-binding domain"/>
    <property type="match status" value="1"/>
</dbReference>
<dbReference type="NCBIfam" id="NF033789">
    <property type="entry name" value="repress_SdpR"/>
    <property type="match status" value="1"/>
</dbReference>
<dbReference type="PROSITE" id="PS50987">
    <property type="entry name" value="HTH_ARSR_2"/>
    <property type="match status" value="1"/>
</dbReference>
<evidence type="ECO:0000256" key="3">
    <source>
        <dbReference type="ARBA" id="ARBA00023163"/>
    </source>
</evidence>
<dbReference type="Pfam" id="PF01022">
    <property type="entry name" value="HTH_5"/>
    <property type="match status" value="1"/>
</dbReference>
<evidence type="ECO:0000313" key="6">
    <source>
        <dbReference type="Proteomes" id="UP000824221"/>
    </source>
</evidence>
<dbReference type="CDD" id="cd00090">
    <property type="entry name" value="HTH_ARSR"/>
    <property type="match status" value="1"/>
</dbReference>
<dbReference type="AlphaFoldDB" id="A0A9D2H1H2"/>
<dbReference type="SMART" id="SM00418">
    <property type="entry name" value="HTH_ARSR"/>
    <property type="match status" value="1"/>
</dbReference>
<feature type="domain" description="HTH arsR-type" evidence="4">
    <location>
        <begin position="1"/>
        <end position="85"/>
    </location>
</feature>
<dbReference type="PANTHER" id="PTHR33154:SF33">
    <property type="entry name" value="TRANSCRIPTIONAL REPRESSOR SDPR"/>
    <property type="match status" value="1"/>
</dbReference>
<dbReference type="GO" id="GO:0003677">
    <property type="term" value="F:DNA binding"/>
    <property type="evidence" value="ECO:0007669"/>
    <property type="project" value="UniProtKB-KW"/>
</dbReference>
<dbReference type="Proteomes" id="UP000824221">
    <property type="component" value="Unassembled WGS sequence"/>
</dbReference>
<dbReference type="InterPro" id="IPR001845">
    <property type="entry name" value="HTH_ArsR_DNA-bd_dom"/>
</dbReference>
<dbReference type="GO" id="GO:0003700">
    <property type="term" value="F:DNA-binding transcription factor activity"/>
    <property type="evidence" value="ECO:0007669"/>
    <property type="project" value="InterPro"/>
</dbReference>
<dbReference type="NCBIfam" id="NF033788">
    <property type="entry name" value="HTH_metalloreg"/>
    <property type="match status" value="1"/>
</dbReference>
<accession>A0A9D2H1H2</accession>